<dbReference type="SUPFAM" id="SSF56672">
    <property type="entry name" value="DNA/RNA polymerases"/>
    <property type="match status" value="1"/>
</dbReference>
<dbReference type="Proteomes" id="UP000269221">
    <property type="component" value="Unassembled WGS sequence"/>
</dbReference>
<evidence type="ECO:0000256" key="3">
    <source>
        <dbReference type="ARBA" id="ARBA00022679"/>
    </source>
</evidence>
<keyword evidence="6" id="KW-0255">Endonuclease</keyword>
<evidence type="ECO:0000313" key="11">
    <source>
        <dbReference type="Proteomes" id="UP000269221"/>
    </source>
</evidence>
<keyword evidence="5" id="KW-0540">Nuclease</keyword>
<dbReference type="PROSITE" id="PS50878">
    <property type="entry name" value="RT_POL"/>
    <property type="match status" value="1"/>
</dbReference>
<evidence type="ECO:0000256" key="8">
    <source>
        <dbReference type="ARBA" id="ARBA00022918"/>
    </source>
</evidence>
<dbReference type="InterPro" id="IPR010661">
    <property type="entry name" value="RVT_thumb"/>
</dbReference>
<evidence type="ECO:0000259" key="9">
    <source>
        <dbReference type="PROSITE" id="PS50878"/>
    </source>
</evidence>
<dbReference type="AlphaFoldDB" id="A0A3M0IV59"/>
<keyword evidence="4" id="KW-0548">Nucleotidyltransferase</keyword>
<reference evidence="10 11" key="1">
    <citation type="submission" date="2018-07" db="EMBL/GenBank/DDBJ databases">
        <title>A high quality draft genome assembly of the barn swallow (H. rustica rustica).</title>
        <authorList>
            <person name="Formenti G."/>
            <person name="Chiara M."/>
            <person name="Poveda L."/>
            <person name="Francoijs K.-J."/>
            <person name="Bonisoli-Alquati A."/>
            <person name="Canova L."/>
            <person name="Gianfranceschi L."/>
            <person name="Horner D.S."/>
            <person name="Saino N."/>
        </authorList>
    </citation>
    <scope>NUCLEOTIDE SEQUENCE [LARGE SCALE GENOMIC DNA]</scope>
    <source>
        <strain evidence="10">Chelidonia</strain>
        <tissue evidence="10">Blood</tissue>
    </source>
</reference>
<keyword evidence="11" id="KW-1185">Reference proteome</keyword>
<comment type="similarity">
    <text evidence="1">Belongs to the beta type-B retroviral polymerase family. HERV class-II K(HML-2) pol subfamily.</text>
</comment>
<dbReference type="Gene3D" id="3.10.10.10">
    <property type="entry name" value="HIV Type 1 Reverse Transcriptase, subunit A, domain 1"/>
    <property type="match status" value="1"/>
</dbReference>
<dbReference type="InterPro" id="IPR043128">
    <property type="entry name" value="Rev_trsase/Diguanyl_cyclase"/>
</dbReference>
<evidence type="ECO:0000313" key="10">
    <source>
        <dbReference type="EMBL" id="RMB92338.1"/>
    </source>
</evidence>
<dbReference type="GO" id="GO:0004523">
    <property type="term" value="F:RNA-DNA hybrid ribonuclease activity"/>
    <property type="evidence" value="ECO:0007669"/>
    <property type="project" value="UniProtKB-EC"/>
</dbReference>
<dbReference type="OrthoDB" id="6773263at2759"/>
<dbReference type="EC" id="3.1.26.4" evidence="2"/>
<sequence length="362" mass="40929">MVRTLRHGLGLEKSLKKSLGVALPLVEAVSNSLLGEKRITPAHPRSPLQVADRQLRAFTIPGGEFQLWEAAWRQLLKEALPGLLIDLETAVDEEGNALTLDHLVADSRHPPYRLRLTEGLHLRTADWTIASVNAEEQGTWPVVEVPTINREAPRRHFHWRVLPQGMKNSPVICQWYVASLLSPVRAAADKAIIHRYMDDVLVCAPNDDVLSHALDLTINSLIAAGFELQEEKVQRMPPWRYLGLEISKRTIVQQKLEIRTKVSTLADLHQLCGALNWVRPWLGLTTEDLVPLFDLLKGGEDLSSPRVLTPEGKKALERVQDCMSTRQAHRYDPGLPFKFIIMGRLPHLHGVIFQWRDIPKKD</sequence>
<evidence type="ECO:0000256" key="2">
    <source>
        <dbReference type="ARBA" id="ARBA00012180"/>
    </source>
</evidence>
<protein>
    <recommendedName>
        <fullName evidence="2">ribonuclease H</fullName>
        <ecNumber evidence="2">3.1.26.4</ecNumber>
    </recommendedName>
</protein>
<dbReference type="GO" id="GO:0035613">
    <property type="term" value="F:RNA stem-loop binding"/>
    <property type="evidence" value="ECO:0007669"/>
    <property type="project" value="TreeGrafter"/>
</dbReference>
<evidence type="ECO:0000256" key="7">
    <source>
        <dbReference type="ARBA" id="ARBA00022801"/>
    </source>
</evidence>
<accession>A0A3M0IV59</accession>
<keyword evidence="7" id="KW-0378">Hydrolase</keyword>
<dbReference type="InterPro" id="IPR000477">
    <property type="entry name" value="RT_dom"/>
</dbReference>
<dbReference type="InterPro" id="IPR043502">
    <property type="entry name" value="DNA/RNA_pol_sf"/>
</dbReference>
<evidence type="ECO:0000256" key="4">
    <source>
        <dbReference type="ARBA" id="ARBA00022695"/>
    </source>
</evidence>
<proteinExistence type="inferred from homology"/>
<gene>
    <name evidence="10" type="ORF">DUI87_31212</name>
</gene>
<dbReference type="EMBL" id="QRBI01000229">
    <property type="protein sequence ID" value="RMB92338.1"/>
    <property type="molecule type" value="Genomic_DNA"/>
</dbReference>
<evidence type="ECO:0000256" key="5">
    <source>
        <dbReference type="ARBA" id="ARBA00022722"/>
    </source>
</evidence>
<feature type="domain" description="Reverse transcriptase" evidence="9">
    <location>
        <begin position="1"/>
        <end position="246"/>
    </location>
</feature>
<comment type="caution">
    <text evidence="10">The sequence shown here is derived from an EMBL/GenBank/DDBJ whole genome shotgun (WGS) entry which is preliminary data.</text>
</comment>
<evidence type="ECO:0000256" key="6">
    <source>
        <dbReference type="ARBA" id="ARBA00022759"/>
    </source>
</evidence>
<keyword evidence="8" id="KW-0695">RNA-directed DNA polymerase</keyword>
<dbReference type="PANTHER" id="PTHR41694">
    <property type="entry name" value="ENDOGENOUS RETROVIRUS GROUP K MEMBER POL PROTEIN"/>
    <property type="match status" value="1"/>
</dbReference>
<name>A0A3M0IV59_HIRRU</name>
<dbReference type="GO" id="GO:0003964">
    <property type="term" value="F:RNA-directed DNA polymerase activity"/>
    <property type="evidence" value="ECO:0007669"/>
    <property type="project" value="UniProtKB-KW"/>
</dbReference>
<keyword evidence="3" id="KW-0808">Transferase</keyword>
<dbReference type="Pfam" id="PF00078">
    <property type="entry name" value="RVT_1"/>
    <property type="match status" value="1"/>
</dbReference>
<dbReference type="PANTHER" id="PTHR41694:SF3">
    <property type="entry name" value="RNA-DIRECTED DNA POLYMERASE-RELATED"/>
    <property type="match status" value="1"/>
</dbReference>
<evidence type="ECO:0000256" key="1">
    <source>
        <dbReference type="ARBA" id="ARBA00010879"/>
    </source>
</evidence>
<organism evidence="10 11">
    <name type="scientific">Hirundo rustica rustica</name>
    <dbReference type="NCBI Taxonomy" id="333673"/>
    <lineage>
        <taxon>Eukaryota</taxon>
        <taxon>Metazoa</taxon>
        <taxon>Chordata</taxon>
        <taxon>Craniata</taxon>
        <taxon>Vertebrata</taxon>
        <taxon>Euteleostomi</taxon>
        <taxon>Archelosauria</taxon>
        <taxon>Archosauria</taxon>
        <taxon>Dinosauria</taxon>
        <taxon>Saurischia</taxon>
        <taxon>Theropoda</taxon>
        <taxon>Coelurosauria</taxon>
        <taxon>Aves</taxon>
        <taxon>Neognathae</taxon>
        <taxon>Neoaves</taxon>
        <taxon>Telluraves</taxon>
        <taxon>Australaves</taxon>
        <taxon>Passeriformes</taxon>
        <taxon>Sylvioidea</taxon>
        <taxon>Hirundinidae</taxon>
        <taxon>Hirundo</taxon>
    </lineage>
</organism>
<dbReference type="Gene3D" id="3.30.70.270">
    <property type="match status" value="2"/>
</dbReference>
<dbReference type="Pfam" id="PF06817">
    <property type="entry name" value="RVT_thumb"/>
    <property type="match status" value="1"/>
</dbReference>